<gene>
    <name evidence="3" type="ORF">ES675_12820</name>
</gene>
<evidence type="ECO:0000313" key="4">
    <source>
        <dbReference type="Proteomes" id="UP000324358"/>
    </source>
</evidence>
<dbReference type="Proteomes" id="UP000324358">
    <property type="component" value="Unassembled WGS sequence"/>
</dbReference>
<comment type="caution">
    <text evidence="3">The sequence shown here is derived from an EMBL/GenBank/DDBJ whole genome shotgun (WGS) entry which is preliminary data.</text>
</comment>
<keyword evidence="4" id="KW-1185">Reference proteome</keyword>
<protein>
    <submittedName>
        <fullName evidence="3">T9SS type A sorting domain-containing protein</fullName>
    </submittedName>
</protein>
<sequence length="236" mass="26375">MKKILLIGFIISGFIGFCQQPDLLANTWYLQNVIINGANNSVPDNGEIGDNGDVYLNFLTPPYDFQTFACNGLSGSLSFNDVNSSFIVSDLGQTLASCAISANNDFEVLYFGLYWDNYSNPFTYNITSESNISTLIVTAVNGDQAIYGSARLHVEAFKMTDIKTYPNPVINELIVEKQNTTESLNLHVFNMNGQLIMSQSIHRKQMAINVSSLKSGVYFFVFEDTHSRKEIRKIIK</sequence>
<dbReference type="OrthoDB" id="951108at2"/>
<dbReference type="AlphaFoldDB" id="A0A5D0QSA9"/>
<evidence type="ECO:0000259" key="2">
    <source>
        <dbReference type="Pfam" id="PF18962"/>
    </source>
</evidence>
<proteinExistence type="predicted"/>
<dbReference type="Pfam" id="PF18962">
    <property type="entry name" value="Por_Secre_tail"/>
    <property type="match status" value="1"/>
</dbReference>
<keyword evidence="1" id="KW-0732">Signal</keyword>
<reference evidence="3 4" key="1">
    <citation type="submission" date="2019-08" db="EMBL/GenBank/DDBJ databases">
        <title>Genomes of Antarctic Bizionia species.</title>
        <authorList>
            <person name="Bowman J.P."/>
        </authorList>
    </citation>
    <scope>NUCLEOTIDE SEQUENCE [LARGE SCALE GENOMIC DNA]</scope>
    <source>
        <strain evidence="3 4">APA-1</strain>
    </source>
</reference>
<accession>A0A5D0QSA9</accession>
<dbReference type="InterPro" id="IPR026444">
    <property type="entry name" value="Secre_tail"/>
</dbReference>
<dbReference type="RefSeq" id="WP_066254280.1">
    <property type="nucleotide sequence ID" value="NZ_VSKL01000005.1"/>
</dbReference>
<dbReference type="EMBL" id="VSKL01000005">
    <property type="protein sequence ID" value="TYB72042.1"/>
    <property type="molecule type" value="Genomic_DNA"/>
</dbReference>
<organism evidence="3 4">
    <name type="scientific">Bizionia algoritergicola</name>
    <dbReference type="NCBI Taxonomy" id="291187"/>
    <lineage>
        <taxon>Bacteria</taxon>
        <taxon>Pseudomonadati</taxon>
        <taxon>Bacteroidota</taxon>
        <taxon>Flavobacteriia</taxon>
        <taxon>Flavobacteriales</taxon>
        <taxon>Flavobacteriaceae</taxon>
        <taxon>Bizionia</taxon>
    </lineage>
</organism>
<evidence type="ECO:0000313" key="3">
    <source>
        <dbReference type="EMBL" id="TYB72042.1"/>
    </source>
</evidence>
<evidence type="ECO:0000256" key="1">
    <source>
        <dbReference type="ARBA" id="ARBA00022729"/>
    </source>
</evidence>
<feature type="domain" description="Secretion system C-terminal sorting" evidence="2">
    <location>
        <begin position="165"/>
        <end position="235"/>
    </location>
</feature>
<name>A0A5D0QSA9_9FLAO</name>
<dbReference type="NCBIfam" id="TIGR04183">
    <property type="entry name" value="Por_Secre_tail"/>
    <property type="match status" value="1"/>
</dbReference>